<dbReference type="InterPro" id="IPR051848">
    <property type="entry name" value="PGIP"/>
</dbReference>
<dbReference type="InterPro" id="IPR032675">
    <property type="entry name" value="LRR_dom_sf"/>
</dbReference>
<dbReference type="Pfam" id="PF00560">
    <property type="entry name" value="LRR_1"/>
    <property type="match status" value="2"/>
</dbReference>
<keyword evidence="5" id="KW-0325">Glycoprotein</keyword>
<dbReference type="OMA" id="PITRPVC"/>
<keyword evidence="6" id="KW-1185">Reference proteome</keyword>
<evidence type="ECO:0000313" key="6">
    <source>
        <dbReference type="Proteomes" id="UP000189703"/>
    </source>
</evidence>
<evidence type="ECO:0000256" key="4">
    <source>
        <dbReference type="ARBA" id="ARBA00022737"/>
    </source>
</evidence>
<dbReference type="SUPFAM" id="SSF52058">
    <property type="entry name" value="L domain-like"/>
    <property type="match status" value="1"/>
</dbReference>
<evidence type="ECO:0000256" key="3">
    <source>
        <dbReference type="ARBA" id="ARBA00022729"/>
    </source>
</evidence>
<dbReference type="PANTHER" id="PTHR48059:SF4">
    <property type="entry name" value="POLYGALACTURONASE INHIBITOR 1-RELATED"/>
    <property type="match status" value="1"/>
</dbReference>
<proteinExistence type="predicted"/>
<name>A0A1U7ZW69_NELNU</name>
<organism evidence="6 7">
    <name type="scientific">Nelumbo nucifera</name>
    <name type="common">Sacred lotus</name>
    <dbReference type="NCBI Taxonomy" id="4432"/>
    <lineage>
        <taxon>Eukaryota</taxon>
        <taxon>Viridiplantae</taxon>
        <taxon>Streptophyta</taxon>
        <taxon>Embryophyta</taxon>
        <taxon>Tracheophyta</taxon>
        <taxon>Spermatophyta</taxon>
        <taxon>Magnoliopsida</taxon>
        <taxon>Proteales</taxon>
        <taxon>Nelumbonaceae</taxon>
        <taxon>Nelumbo</taxon>
    </lineage>
</organism>
<dbReference type="AlphaFoldDB" id="A0A1U7ZW69"/>
<dbReference type="Proteomes" id="UP000189703">
    <property type="component" value="Unplaced"/>
</dbReference>
<dbReference type="OrthoDB" id="676979at2759"/>
<gene>
    <name evidence="7" type="primary">LOC104598373</name>
</gene>
<dbReference type="RefSeq" id="XP_010258710.1">
    <property type="nucleotide sequence ID" value="XM_010260408.1"/>
</dbReference>
<keyword evidence="3" id="KW-0732">Signal</keyword>
<dbReference type="InterPro" id="IPR001611">
    <property type="entry name" value="Leu-rich_rpt"/>
</dbReference>
<accession>A0A1U7ZW69</accession>
<dbReference type="KEGG" id="nnu:104598373"/>
<dbReference type="GeneID" id="104598373"/>
<reference evidence="7" key="1">
    <citation type="submission" date="2025-08" db="UniProtKB">
        <authorList>
            <consortium name="RefSeq"/>
        </authorList>
    </citation>
    <scope>IDENTIFICATION</scope>
</reference>
<evidence type="ECO:0000256" key="5">
    <source>
        <dbReference type="ARBA" id="ARBA00023180"/>
    </source>
</evidence>
<evidence type="ECO:0000313" key="7">
    <source>
        <dbReference type="RefSeq" id="XP_010258710.1"/>
    </source>
</evidence>
<dbReference type="FunFam" id="3.80.10.10:FF:000041">
    <property type="entry name" value="LRR receptor-like serine/threonine-protein kinase ERECTA"/>
    <property type="match status" value="1"/>
</dbReference>
<dbReference type="Gene3D" id="3.80.10.10">
    <property type="entry name" value="Ribonuclease Inhibitor"/>
    <property type="match status" value="1"/>
</dbReference>
<dbReference type="STRING" id="4432.A0A1U7ZW69"/>
<evidence type="ECO:0000256" key="2">
    <source>
        <dbReference type="ARBA" id="ARBA00022614"/>
    </source>
</evidence>
<protein>
    <submittedName>
        <fullName evidence="7">Polygalacturonase inhibitor 1-like</fullName>
    </submittedName>
</protein>
<sequence>MVLDSIKSPFKIPASIGDLSHLLVLAFYGIPNLTGSIPSSFTKLQNLVSLTIHNITLSGPIPEFLSQLKNLQELELPYNQLSGSIPPSLVNLNELKLLSLGWNKLTGNIPNSSGGFNADVLGGFSMFLSHNQLSNEIPRSLGQFNVSRIDLSYNNLIGDALILFRENATTMSINLSNNQLDFDFVKEEEQDSLQVLKRKGSSGR</sequence>
<evidence type="ECO:0000256" key="1">
    <source>
        <dbReference type="ARBA" id="ARBA00004196"/>
    </source>
</evidence>
<keyword evidence="4" id="KW-0677">Repeat</keyword>
<dbReference type="PANTHER" id="PTHR48059">
    <property type="entry name" value="POLYGALACTURONASE INHIBITOR 1"/>
    <property type="match status" value="1"/>
</dbReference>
<comment type="subcellular location">
    <subcellularLocation>
        <location evidence="1">Cell envelope</location>
    </subcellularLocation>
</comment>
<keyword evidence="2" id="KW-0433">Leucine-rich repeat</keyword>